<dbReference type="CDD" id="cd01335">
    <property type="entry name" value="Radical_SAM"/>
    <property type="match status" value="1"/>
</dbReference>
<evidence type="ECO:0000313" key="8">
    <source>
        <dbReference type="Proteomes" id="UP000663720"/>
    </source>
</evidence>
<dbReference type="InterPro" id="IPR007197">
    <property type="entry name" value="rSAM"/>
</dbReference>
<organism evidence="7 8">
    <name type="scientific">Desulfonema limicola</name>
    <dbReference type="NCBI Taxonomy" id="45656"/>
    <lineage>
        <taxon>Bacteria</taxon>
        <taxon>Pseudomonadati</taxon>
        <taxon>Thermodesulfobacteriota</taxon>
        <taxon>Desulfobacteria</taxon>
        <taxon>Desulfobacterales</taxon>
        <taxon>Desulfococcaceae</taxon>
        <taxon>Desulfonema</taxon>
    </lineage>
</organism>
<dbReference type="InterPro" id="IPR058240">
    <property type="entry name" value="rSAM_sf"/>
</dbReference>
<keyword evidence="3" id="KW-0479">Metal-binding</keyword>
<dbReference type="SFLD" id="SFLDS00029">
    <property type="entry name" value="Radical_SAM"/>
    <property type="match status" value="1"/>
</dbReference>
<dbReference type="GO" id="GO:0046872">
    <property type="term" value="F:metal ion binding"/>
    <property type="evidence" value="ECO:0007669"/>
    <property type="project" value="UniProtKB-KW"/>
</dbReference>
<dbReference type="InterPro" id="IPR013785">
    <property type="entry name" value="Aldolase_TIM"/>
</dbReference>
<dbReference type="Gene3D" id="3.20.20.70">
    <property type="entry name" value="Aldolase class I"/>
    <property type="match status" value="1"/>
</dbReference>
<dbReference type="SUPFAM" id="SSF102114">
    <property type="entry name" value="Radical SAM enzymes"/>
    <property type="match status" value="1"/>
</dbReference>
<name>A0A975GG52_9BACT</name>
<keyword evidence="5" id="KW-0411">Iron-sulfur</keyword>
<dbReference type="InterPro" id="IPR056488">
    <property type="entry name" value="Zn_ribbon_HMPTM"/>
</dbReference>
<reference evidence="7" key="1">
    <citation type="journal article" date="2021" name="Microb. Physiol.">
        <title>Proteogenomic Insights into the Physiology of Marine, Sulfate-Reducing, Filamentous Desulfonema limicola and Desulfonema magnum.</title>
        <authorList>
            <person name="Schnaars V."/>
            <person name="Wohlbrand L."/>
            <person name="Scheve S."/>
            <person name="Hinrichs C."/>
            <person name="Reinhardt R."/>
            <person name="Rabus R."/>
        </authorList>
    </citation>
    <scope>NUCLEOTIDE SEQUENCE</scope>
    <source>
        <strain evidence="7">5ac10</strain>
    </source>
</reference>
<dbReference type="SFLD" id="SFLDG01067">
    <property type="entry name" value="SPASM/twitch_domain_containing"/>
    <property type="match status" value="1"/>
</dbReference>
<dbReference type="InterPro" id="IPR034474">
    <property type="entry name" value="Methyltransferase_Class_D"/>
</dbReference>
<gene>
    <name evidence="7" type="ORF">dnl_22300</name>
</gene>
<dbReference type="InterPro" id="IPR054698">
    <property type="entry name" value="rSAM_Se_TrsS"/>
</dbReference>
<evidence type="ECO:0000259" key="6">
    <source>
        <dbReference type="PROSITE" id="PS51918"/>
    </source>
</evidence>
<dbReference type="GO" id="GO:0051536">
    <property type="term" value="F:iron-sulfur cluster binding"/>
    <property type="evidence" value="ECO:0007669"/>
    <property type="project" value="UniProtKB-KW"/>
</dbReference>
<proteinExistence type="predicted"/>
<keyword evidence="8" id="KW-1185">Reference proteome</keyword>
<evidence type="ECO:0000256" key="5">
    <source>
        <dbReference type="ARBA" id="ARBA00023014"/>
    </source>
</evidence>
<sequence length="467" mass="51902">MIFVKAMTEFSQPTQSLCPVCLKRIPAFRTCCSLEDVFLEKQCPEHGKFRSIIWKGLPGFQDWSLPKIPTKPTISYTKKDQGCPFDCGLCPEHRQGSCTILLEVTGRCNLSCPVCFADAGTQAGTDPSLEIIREWYQAGQKAGGNCNIQLSGGEPTVRDDLPDIIALGKETGFSFIQLNTNGIRTGSDRNYLSALKQAGLSSVFLQFDGTKDSIYQKLRGRSLLAEKMEALHRFRECGIGIVLVPTLIPGINTGNIGEILKLAMEWTPAVRAVHFQPVSYFGRHYQYSAGCPDDHMRLTLPELMQAIEEQTGRMFKTGHFKPPGCENARCSFHGNYLITGKGKAMPIGRTGSQQNQTCCVKPVRAEEGAARAVAYTARQWAAPETPEADIVNSRCCNPSDTMNLDDFIARARTHTFSVSAMAFQDVWNLDLERVRDCCIHVMSPDKRLIPFCLYNLTDSKGKKLYRP</sequence>
<accession>A0A975GG52</accession>
<protein>
    <submittedName>
        <fullName evidence="7">Radical SAM domain-containing protein</fullName>
    </submittedName>
</protein>
<evidence type="ECO:0000256" key="3">
    <source>
        <dbReference type="ARBA" id="ARBA00022723"/>
    </source>
</evidence>
<dbReference type="PANTHER" id="PTHR43306:SF1">
    <property type="entry name" value="7,8-DIHYDRO-6-HYDROXYMETHYLPTERIN DIMETHYLTRANSFERASE"/>
    <property type="match status" value="1"/>
</dbReference>
<dbReference type="Pfam" id="PF04055">
    <property type="entry name" value="Radical_SAM"/>
    <property type="match status" value="1"/>
</dbReference>
<keyword evidence="2" id="KW-0949">S-adenosyl-L-methionine</keyword>
<keyword evidence="4" id="KW-0408">Iron</keyword>
<evidence type="ECO:0000256" key="1">
    <source>
        <dbReference type="ARBA" id="ARBA00001966"/>
    </source>
</evidence>
<feature type="domain" description="Radical SAM core" evidence="6">
    <location>
        <begin position="94"/>
        <end position="313"/>
    </location>
</feature>
<dbReference type="PANTHER" id="PTHR43306">
    <property type="entry name" value="7,8-DIHYDRO-6-HYDROXYMETHYLPTERIN DIMETHYLTRANSFERASE"/>
    <property type="match status" value="1"/>
</dbReference>
<dbReference type="EMBL" id="CP061799">
    <property type="protein sequence ID" value="QTA79946.1"/>
    <property type="molecule type" value="Genomic_DNA"/>
</dbReference>
<dbReference type="Proteomes" id="UP000663720">
    <property type="component" value="Chromosome"/>
</dbReference>
<evidence type="ECO:0000313" key="7">
    <source>
        <dbReference type="EMBL" id="QTA79946.1"/>
    </source>
</evidence>
<dbReference type="PROSITE" id="PS51918">
    <property type="entry name" value="RADICAL_SAM"/>
    <property type="match status" value="1"/>
</dbReference>
<dbReference type="AlphaFoldDB" id="A0A975GG52"/>
<evidence type="ECO:0000256" key="2">
    <source>
        <dbReference type="ARBA" id="ARBA00022691"/>
    </source>
</evidence>
<dbReference type="SFLD" id="SFLDG01100">
    <property type="entry name" value="methyltransferase_(Class_D)"/>
    <property type="match status" value="1"/>
</dbReference>
<dbReference type="KEGG" id="dli:dnl_22300"/>
<dbReference type="GO" id="GO:0003824">
    <property type="term" value="F:catalytic activity"/>
    <property type="evidence" value="ECO:0007669"/>
    <property type="project" value="InterPro"/>
</dbReference>
<comment type="cofactor">
    <cofactor evidence="1">
        <name>[4Fe-4S] cluster</name>
        <dbReference type="ChEBI" id="CHEBI:49883"/>
    </cofactor>
</comment>
<evidence type="ECO:0000256" key="4">
    <source>
        <dbReference type="ARBA" id="ARBA00023004"/>
    </source>
</evidence>
<dbReference type="NCBIfam" id="NF045646">
    <property type="entry name" value="rSAM_Se_TrsS"/>
    <property type="match status" value="1"/>
</dbReference>
<dbReference type="Pfam" id="PF23545">
    <property type="entry name" value="Zn_ribbon_HMPTM"/>
    <property type="match status" value="1"/>
</dbReference>